<proteinExistence type="predicted"/>
<dbReference type="Proteomes" id="UP000270094">
    <property type="component" value="Unassembled WGS sequence"/>
</dbReference>
<keyword evidence="1" id="KW-0175">Coiled coil</keyword>
<gene>
    <name evidence="2" type="ORF">SVUK_LOCUS2213</name>
</gene>
<name>A0A3P7K796_STRVU</name>
<dbReference type="AlphaFoldDB" id="A0A3P7K796"/>
<reference evidence="2 3" key="1">
    <citation type="submission" date="2018-11" db="EMBL/GenBank/DDBJ databases">
        <authorList>
            <consortium name="Pathogen Informatics"/>
        </authorList>
    </citation>
    <scope>NUCLEOTIDE SEQUENCE [LARGE SCALE GENOMIC DNA]</scope>
</reference>
<organism evidence="2 3">
    <name type="scientific">Strongylus vulgaris</name>
    <name type="common">Blood worm</name>
    <dbReference type="NCBI Taxonomy" id="40348"/>
    <lineage>
        <taxon>Eukaryota</taxon>
        <taxon>Metazoa</taxon>
        <taxon>Ecdysozoa</taxon>
        <taxon>Nematoda</taxon>
        <taxon>Chromadorea</taxon>
        <taxon>Rhabditida</taxon>
        <taxon>Rhabditina</taxon>
        <taxon>Rhabditomorpha</taxon>
        <taxon>Strongyloidea</taxon>
        <taxon>Strongylidae</taxon>
        <taxon>Strongylus</taxon>
    </lineage>
</organism>
<sequence>MRDESFFENQISALRHWHELQEDFDSQQETIRAALDQLKEDCAELEAEKGNVDRYREDIVRMNDDIKKASEYKEEIEGDMNHLSAELGVAEDEAATVAQKANRYRCRVSELQVAIKEQEEIQGLCDRDARALVAEVDENKLTMRKLKAELEDLCKLHWHEVPKYRKALEEQQDRYHKLMLGIRNLLMNTLHESPSLFEEIPKDARSDV</sequence>
<evidence type="ECO:0000256" key="1">
    <source>
        <dbReference type="SAM" id="Coils"/>
    </source>
</evidence>
<protein>
    <submittedName>
        <fullName evidence="2">Uncharacterized protein</fullName>
    </submittedName>
</protein>
<evidence type="ECO:0000313" key="2">
    <source>
        <dbReference type="EMBL" id="VDM67215.1"/>
    </source>
</evidence>
<dbReference type="EMBL" id="UYYB01004898">
    <property type="protein sequence ID" value="VDM67215.1"/>
    <property type="molecule type" value="Genomic_DNA"/>
</dbReference>
<keyword evidence="3" id="KW-1185">Reference proteome</keyword>
<evidence type="ECO:0000313" key="3">
    <source>
        <dbReference type="Proteomes" id="UP000270094"/>
    </source>
</evidence>
<dbReference type="OrthoDB" id="5822491at2759"/>
<feature type="coiled-coil region" evidence="1">
    <location>
        <begin position="28"/>
        <end position="156"/>
    </location>
</feature>
<accession>A0A3P7K796</accession>